<accession>A0A1T5EA44</accession>
<evidence type="ECO:0000313" key="1">
    <source>
        <dbReference type="EMBL" id="SKB80938.1"/>
    </source>
</evidence>
<organism evidence="1 2">
    <name type="scientific">Daejeonella lutea</name>
    <dbReference type="NCBI Taxonomy" id="572036"/>
    <lineage>
        <taxon>Bacteria</taxon>
        <taxon>Pseudomonadati</taxon>
        <taxon>Bacteroidota</taxon>
        <taxon>Sphingobacteriia</taxon>
        <taxon>Sphingobacteriales</taxon>
        <taxon>Sphingobacteriaceae</taxon>
        <taxon>Daejeonella</taxon>
    </lineage>
</organism>
<gene>
    <name evidence="1" type="ORF">SAMN05661099_2834</name>
</gene>
<dbReference type="Proteomes" id="UP000189981">
    <property type="component" value="Unassembled WGS sequence"/>
</dbReference>
<keyword evidence="2" id="KW-1185">Reference proteome</keyword>
<name>A0A1T5EA44_9SPHI</name>
<dbReference type="AlphaFoldDB" id="A0A1T5EA44"/>
<sequence>MLIGNLMLTTCVMWIKSKLIMLPLPEVETVALIPVQFAGH</sequence>
<dbReference type="EMBL" id="FUYR01000003">
    <property type="protein sequence ID" value="SKB80938.1"/>
    <property type="molecule type" value="Genomic_DNA"/>
</dbReference>
<proteinExistence type="predicted"/>
<reference evidence="2" key="1">
    <citation type="submission" date="2017-02" db="EMBL/GenBank/DDBJ databases">
        <authorList>
            <person name="Varghese N."/>
            <person name="Submissions S."/>
        </authorList>
    </citation>
    <scope>NUCLEOTIDE SEQUENCE [LARGE SCALE GENOMIC DNA]</scope>
    <source>
        <strain evidence="2">DSM 22385</strain>
    </source>
</reference>
<protein>
    <submittedName>
        <fullName evidence="1">Uncharacterized protein</fullName>
    </submittedName>
</protein>
<evidence type="ECO:0000313" key="2">
    <source>
        <dbReference type="Proteomes" id="UP000189981"/>
    </source>
</evidence>